<dbReference type="AlphaFoldDB" id="A0A0D2LHE9"/>
<keyword evidence="4" id="KW-0238">DNA-binding</keyword>
<feature type="region of interest" description="Disordered" evidence="7">
    <location>
        <begin position="656"/>
        <end position="712"/>
    </location>
</feature>
<feature type="compositionally biased region" description="Low complexity" evidence="7">
    <location>
        <begin position="736"/>
        <end position="785"/>
    </location>
</feature>
<evidence type="ECO:0000313" key="9">
    <source>
        <dbReference type="EMBL" id="KIZ05929.1"/>
    </source>
</evidence>
<dbReference type="PROSITE" id="PS51294">
    <property type="entry name" value="HTH_MYB"/>
    <property type="match status" value="1"/>
</dbReference>
<dbReference type="GeneID" id="25734899"/>
<reference evidence="9 10" key="1">
    <citation type="journal article" date="2013" name="BMC Genomics">
        <title>Reconstruction of the lipid metabolism for the microalga Monoraphidium neglectum from its genome sequence reveals characteristics suitable for biofuel production.</title>
        <authorList>
            <person name="Bogen C."/>
            <person name="Al-Dilaimi A."/>
            <person name="Albersmeier A."/>
            <person name="Wichmann J."/>
            <person name="Grundmann M."/>
            <person name="Rupp O."/>
            <person name="Lauersen K.J."/>
            <person name="Blifernez-Klassen O."/>
            <person name="Kalinowski J."/>
            <person name="Goesmann A."/>
            <person name="Mussgnug J.H."/>
            <person name="Kruse O."/>
        </authorList>
    </citation>
    <scope>NUCLEOTIDE SEQUENCE [LARGE SCALE GENOMIC DNA]</scope>
    <source>
        <strain evidence="9 10">SAG 48.87</strain>
    </source>
</reference>
<evidence type="ECO:0000256" key="5">
    <source>
        <dbReference type="ARBA" id="ARBA00023163"/>
    </source>
</evidence>
<feature type="compositionally biased region" description="Basic residues" evidence="7">
    <location>
        <begin position="491"/>
        <end position="502"/>
    </location>
</feature>
<feature type="region of interest" description="Disordered" evidence="7">
    <location>
        <begin position="470"/>
        <end position="523"/>
    </location>
</feature>
<dbReference type="GO" id="GO:0003677">
    <property type="term" value="F:DNA binding"/>
    <property type="evidence" value="ECO:0007669"/>
    <property type="project" value="UniProtKB-KW"/>
</dbReference>
<dbReference type="CDD" id="cd00167">
    <property type="entry name" value="SANT"/>
    <property type="match status" value="1"/>
</dbReference>
<evidence type="ECO:0000256" key="3">
    <source>
        <dbReference type="ARBA" id="ARBA00023015"/>
    </source>
</evidence>
<evidence type="ECO:0000256" key="1">
    <source>
        <dbReference type="ARBA" id="ARBA00004123"/>
    </source>
</evidence>
<dbReference type="PANTHER" id="PTHR47997:SF75">
    <property type="entry name" value="MYB DOMAIN PROTEIN 55"/>
    <property type="match status" value="1"/>
</dbReference>
<dbReference type="Gene3D" id="1.10.10.60">
    <property type="entry name" value="Homeodomain-like"/>
    <property type="match status" value="1"/>
</dbReference>
<accession>A0A0D2LHE9</accession>
<dbReference type="GO" id="GO:0005634">
    <property type="term" value="C:nucleus"/>
    <property type="evidence" value="ECO:0007669"/>
    <property type="project" value="UniProtKB-SubCell"/>
</dbReference>
<dbReference type="KEGG" id="mng:MNEG_2021"/>
<feature type="region of interest" description="Disordered" evidence="7">
    <location>
        <begin position="535"/>
        <end position="558"/>
    </location>
</feature>
<dbReference type="SMART" id="SM00717">
    <property type="entry name" value="SANT"/>
    <property type="match status" value="1"/>
</dbReference>
<evidence type="ECO:0000256" key="6">
    <source>
        <dbReference type="ARBA" id="ARBA00023242"/>
    </source>
</evidence>
<feature type="compositionally biased region" description="Gly residues" evidence="7">
    <location>
        <begin position="689"/>
        <end position="699"/>
    </location>
</feature>
<keyword evidence="3" id="KW-0805">Transcription regulation</keyword>
<dbReference type="EMBL" id="KK100438">
    <property type="protein sequence ID" value="KIZ05929.1"/>
    <property type="molecule type" value="Genomic_DNA"/>
</dbReference>
<keyword evidence="5" id="KW-0804">Transcription</keyword>
<organism evidence="9 10">
    <name type="scientific">Monoraphidium neglectum</name>
    <dbReference type="NCBI Taxonomy" id="145388"/>
    <lineage>
        <taxon>Eukaryota</taxon>
        <taxon>Viridiplantae</taxon>
        <taxon>Chlorophyta</taxon>
        <taxon>core chlorophytes</taxon>
        <taxon>Chlorophyceae</taxon>
        <taxon>CS clade</taxon>
        <taxon>Sphaeropleales</taxon>
        <taxon>Selenastraceae</taxon>
        <taxon>Monoraphidium</taxon>
    </lineage>
</organism>
<dbReference type="InterPro" id="IPR001005">
    <property type="entry name" value="SANT/Myb"/>
</dbReference>
<feature type="compositionally biased region" description="Low complexity" evidence="7">
    <location>
        <begin position="668"/>
        <end position="679"/>
    </location>
</feature>
<feature type="region of interest" description="Disordered" evidence="7">
    <location>
        <begin position="736"/>
        <end position="804"/>
    </location>
</feature>
<dbReference type="PANTHER" id="PTHR47997">
    <property type="entry name" value="MYB DOMAIN PROTEIN 55"/>
    <property type="match status" value="1"/>
</dbReference>
<feature type="domain" description="HTH myb-type" evidence="8">
    <location>
        <begin position="18"/>
        <end position="75"/>
    </location>
</feature>
<feature type="compositionally biased region" description="Basic residues" evidence="7">
    <location>
        <begin position="377"/>
        <end position="386"/>
    </location>
</feature>
<feature type="region of interest" description="Disordered" evidence="7">
    <location>
        <begin position="343"/>
        <end position="397"/>
    </location>
</feature>
<dbReference type="InterPro" id="IPR017930">
    <property type="entry name" value="Myb_dom"/>
</dbReference>
<name>A0A0D2LHE9_9CHLO</name>
<evidence type="ECO:0000259" key="8">
    <source>
        <dbReference type="PROSITE" id="PS51294"/>
    </source>
</evidence>
<proteinExistence type="predicted"/>
<keyword evidence="10" id="KW-1185">Reference proteome</keyword>
<dbReference type="OrthoDB" id="2143914at2759"/>
<feature type="compositionally biased region" description="Low complexity" evidence="7">
    <location>
        <begin position="472"/>
        <end position="490"/>
    </location>
</feature>
<dbReference type="Pfam" id="PF00249">
    <property type="entry name" value="Myb_DNA-binding"/>
    <property type="match status" value="1"/>
</dbReference>
<dbReference type="Proteomes" id="UP000054498">
    <property type="component" value="Unassembled WGS sequence"/>
</dbReference>
<keyword evidence="2" id="KW-0677">Repeat</keyword>
<dbReference type="InterPro" id="IPR051953">
    <property type="entry name" value="Plant_SW-associated_TFs"/>
</dbReference>
<dbReference type="SUPFAM" id="SSF46689">
    <property type="entry name" value="Homeodomain-like"/>
    <property type="match status" value="1"/>
</dbReference>
<dbReference type="InterPro" id="IPR009057">
    <property type="entry name" value="Homeodomain-like_sf"/>
</dbReference>
<evidence type="ECO:0000256" key="4">
    <source>
        <dbReference type="ARBA" id="ARBA00023125"/>
    </source>
</evidence>
<dbReference type="RefSeq" id="XP_013904948.1">
    <property type="nucleotide sequence ID" value="XM_014049494.1"/>
</dbReference>
<gene>
    <name evidence="9" type="ORF">MNEG_2021</name>
</gene>
<evidence type="ECO:0000256" key="2">
    <source>
        <dbReference type="ARBA" id="ARBA00022737"/>
    </source>
</evidence>
<sequence>MPGRTSKSCSLRWRCFLNPELKRPCDDPLTEWEVAVIVEGQRTYGNRWTLIASLLPGRCNNDIKNYFNLYLKCQVPSGSVRNAYLERRLTLQDLLREAPPEVRQKEAATAAQLCPIIHSQHHGSTSSPQACSSSHYDGLDFSGSPQDSIIPTMGGGSGMPAFGMPAFGGSYAPTYSTVAAATTTTCSAGNTGQAKRKLGADAPSAAATLTMVGLPLLPHLAYDVGHGDAGSDYGAGALASSVGGPRHGGCSGGGDCAGMDGMPPSGELDSLVAYTLPAPADAQAQGRALGAALAMNLGVKSHSFCVGGHPSLTISTSRAALHSVHGEGASPFAAVAGAQGGGVELPDPELFGPSYPPLGDLLSDGDDDGALGTQRSSGRRIKRHKSAPASAALPDLDTTGSPSLMAAAGAWMDALIAGGPGASLSLDDAVALAAAVKGAAAPVGTGCAPVTTAAASAVSTPAAPLQLPLGLQKQQQQQQQQPEHQQQQQQQHHHHHQHHHQQHQQQQQQQQQQRQQQQAHVNNHRPHALDLGVHSAPQMGATCSPSPSPSPAPMSTLRGAGTGAVVGAGAGCDGPLLRSVLTGAIADVERDMSALGGAGAFGPASATAASWVPSASPHAAPSSYSAPAPLFGGCIAGRSNLGLGLGLLPAYADSGSAAPTPRNIAQHSAGGSPSTAAAGQHHNGRSKAGDGGSDGGSGSGQLSHATGRERSSIASGATTDGMYAFGGAACYGGGSQSPVGVSSQNPFQQQPSVFQQQHQQQQQQQRQQQQQQQQQQQPHSHQQPQLHLRKPASSPAFSPAQGQVQARLGSAMSLDGLGVAIVGAGSVGCGDLLLDPSWGEDLELPPQHMELLEDMLRAA</sequence>
<comment type="subcellular location">
    <subcellularLocation>
        <location evidence="1">Nucleus</location>
    </subcellularLocation>
</comment>
<feature type="compositionally biased region" description="Low complexity" evidence="7">
    <location>
        <begin position="503"/>
        <end position="518"/>
    </location>
</feature>
<evidence type="ECO:0000313" key="10">
    <source>
        <dbReference type="Proteomes" id="UP000054498"/>
    </source>
</evidence>
<keyword evidence="6" id="KW-0539">Nucleus</keyword>
<evidence type="ECO:0000256" key="7">
    <source>
        <dbReference type="SAM" id="MobiDB-lite"/>
    </source>
</evidence>
<protein>
    <submittedName>
        <fullName evidence="9">Myb-related protein B</fullName>
    </submittedName>
</protein>